<sequence length="72" mass="7885">MPTADDWPFEARKGKERCDLLHDPRLEAACALVSTGADQVGRREDRHQQVGLPPTAASGISKLKPVSRPPPR</sequence>
<evidence type="ECO:0000313" key="2">
    <source>
        <dbReference type="EMBL" id="WUT87352.1"/>
    </source>
</evidence>
<name>A0ABZ1XXC4_9ACTN</name>
<dbReference type="Proteomes" id="UP001432060">
    <property type="component" value="Chromosome"/>
</dbReference>
<feature type="region of interest" description="Disordered" evidence="1">
    <location>
        <begin position="37"/>
        <end position="72"/>
    </location>
</feature>
<keyword evidence="3" id="KW-1185">Reference proteome</keyword>
<dbReference type="EMBL" id="CP109019">
    <property type="protein sequence ID" value="WUT87352.1"/>
    <property type="molecule type" value="Genomic_DNA"/>
</dbReference>
<gene>
    <name evidence="2" type="ORF">OG515_36660</name>
</gene>
<reference evidence="2" key="1">
    <citation type="submission" date="2022-10" db="EMBL/GenBank/DDBJ databases">
        <title>The complete genomes of actinobacterial strains from the NBC collection.</title>
        <authorList>
            <person name="Joergensen T.S."/>
            <person name="Alvarez Arevalo M."/>
            <person name="Sterndorff E.B."/>
            <person name="Faurdal D."/>
            <person name="Vuksanovic O."/>
            <person name="Mourched A.-S."/>
            <person name="Charusanti P."/>
            <person name="Shaw S."/>
            <person name="Blin K."/>
            <person name="Weber T."/>
        </authorList>
    </citation>
    <scope>NUCLEOTIDE SEQUENCE</scope>
    <source>
        <strain evidence="2">NBC_00668</strain>
    </source>
</reference>
<protein>
    <submittedName>
        <fullName evidence="2">Uncharacterized protein</fullName>
    </submittedName>
</protein>
<accession>A0ABZ1XXC4</accession>
<evidence type="ECO:0000256" key="1">
    <source>
        <dbReference type="SAM" id="MobiDB-lite"/>
    </source>
</evidence>
<organism evidence="2 3">
    <name type="scientific">Streptomyces melanogenes</name>
    <dbReference type="NCBI Taxonomy" id="67326"/>
    <lineage>
        <taxon>Bacteria</taxon>
        <taxon>Bacillati</taxon>
        <taxon>Actinomycetota</taxon>
        <taxon>Actinomycetes</taxon>
        <taxon>Kitasatosporales</taxon>
        <taxon>Streptomycetaceae</taxon>
        <taxon>Streptomyces</taxon>
    </lineage>
</organism>
<dbReference type="RefSeq" id="WP_329404363.1">
    <property type="nucleotide sequence ID" value="NZ_CP109019.1"/>
</dbReference>
<proteinExistence type="predicted"/>
<evidence type="ECO:0000313" key="3">
    <source>
        <dbReference type="Proteomes" id="UP001432060"/>
    </source>
</evidence>